<protein>
    <submittedName>
        <fullName evidence="2">Uncharacterized protein</fullName>
    </submittedName>
</protein>
<reference evidence="2 3" key="1">
    <citation type="submission" date="2024-06" db="EMBL/GenBank/DDBJ databases">
        <title>Complete genome of Phlyctema vagabunda strain 19-DSS-EL-015.</title>
        <authorList>
            <person name="Fiorenzani C."/>
        </authorList>
    </citation>
    <scope>NUCLEOTIDE SEQUENCE [LARGE SCALE GENOMIC DNA]</scope>
    <source>
        <strain evidence="2 3">19-DSS-EL-015</strain>
    </source>
</reference>
<dbReference type="Proteomes" id="UP001629113">
    <property type="component" value="Unassembled WGS sequence"/>
</dbReference>
<feature type="transmembrane region" description="Helical" evidence="1">
    <location>
        <begin position="119"/>
        <end position="142"/>
    </location>
</feature>
<sequence>MAPPSLLDLEIDETATQQASEIHRPSFTSFLNLSSPFHSSFSFTSSRSSSIANSHAYSPLPSPSRSSMIFTPYKSTIAWWAHNSGPSSMSDEARKMFDPDDELHETRCERDRERRRIQLLWQLLALALLLVSLSVLVGVCLVRE</sequence>
<evidence type="ECO:0000313" key="3">
    <source>
        <dbReference type="Proteomes" id="UP001629113"/>
    </source>
</evidence>
<comment type="caution">
    <text evidence="2">The sequence shown here is derived from an EMBL/GenBank/DDBJ whole genome shotgun (WGS) entry which is preliminary data.</text>
</comment>
<keyword evidence="1" id="KW-1133">Transmembrane helix</keyword>
<dbReference type="EMBL" id="JBFCZG010000010">
    <property type="protein sequence ID" value="KAL3417597.1"/>
    <property type="molecule type" value="Genomic_DNA"/>
</dbReference>
<gene>
    <name evidence="2" type="ORF">PVAG01_10607</name>
</gene>
<keyword evidence="1" id="KW-0812">Transmembrane</keyword>
<accession>A0ABR4P2S3</accession>
<keyword evidence="3" id="KW-1185">Reference proteome</keyword>
<evidence type="ECO:0000256" key="1">
    <source>
        <dbReference type="SAM" id="Phobius"/>
    </source>
</evidence>
<keyword evidence="1" id="KW-0472">Membrane</keyword>
<name>A0ABR4P2S3_9HELO</name>
<evidence type="ECO:0000313" key="2">
    <source>
        <dbReference type="EMBL" id="KAL3417597.1"/>
    </source>
</evidence>
<organism evidence="2 3">
    <name type="scientific">Phlyctema vagabunda</name>
    <dbReference type="NCBI Taxonomy" id="108571"/>
    <lineage>
        <taxon>Eukaryota</taxon>
        <taxon>Fungi</taxon>
        <taxon>Dikarya</taxon>
        <taxon>Ascomycota</taxon>
        <taxon>Pezizomycotina</taxon>
        <taxon>Leotiomycetes</taxon>
        <taxon>Helotiales</taxon>
        <taxon>Dermateaceae</taxon>
        <taxon>Phlyctema</taxon>
    </lineage>
</organism>
<proteinExistence type="predicted"/>